<dbReference type="SUPFAM" id="SSF56601">
    <property type="entry name" value="beta-lactamase/transpeptidase-like"/>
    <property type="match status" value="1"/>
</dbReference>
<keyword evidence="5" id="KW-1185">Reference proteome</keyword>
<dbReference type="RefSeq" id="WP_222992429.1">
    <property type="nucleotide sequence ID" value="NZ_JAINVV010000011.1"/>
</dbReference>
<keyword evidence="1" id="KW-0732">Signal</keyword>
<dbReference type="InterPro" id="IPR050491">
    <property type="entry name" value="AmpC-like"/>
</dbReference>
<dbReference type="PANTHER" id="PTHR46825">
    <property type="entry name" value="D-ALANYL-D-ALANINE-CARBOXYPEPTIDASE/ENDOPEPTIDASE AMPH"/>
    <property type="match status" value="1"/>
</dbReference>
<dbReference type="Proteomes" id="UP000706039">
    <property type="component" value="Unassembled WGS sequence"/>
</dbReference>
<evidence type="ECO:0000313" key="4">
    <source>
        <dbReference type="EMBL" id="MBY8825340.1"/>
    </source>
</evidence>
<sequence>MQVTTGRFARVVLAAWMLVQFGPVSAQEADPRLADLDRYVEQVRTDWRFPGVAVAVVEGDRVLYAKGFGIRQKGRAEKVDADTLFQVGSTSKAFTAAALGLLVDDGKLRWDDPVIDHVPAFRLRDPWLTSHVTVRDLVSHRTGIADSSWFALGIMSPDEAMALLRTAPEAGEFRNSFFYSNLMYGVAQKVIEAASGKSWQEFVRTRLFGPLGMARSRTGVLDLWDAADATPTFMGKAPSGRADLTRAKDGNVAMPHGIGADGAMVPMAWQSYDNAAGAGAVVSSANDMAKWLVPHLNQGRANGAAVLRAETVAELHAPQNLKGRSQFPFEGQRETYALGWQNARYRDLGYVAHGGGIIGFPAYAAMLPDRKIGVVVLANGFQSVGDGYTLHKAIVFHVMDRLLKAPDRDWRGEALARARSVKDAIAKRERDLLAARGPAPAAQPLDPYAGSYEDKAGRSGVVRVRAEGGGLRLAFEGAGAFSAALEPWKPGLFRLRAEPSVADVAGPQFVPFTMGPDGRIASMTLLGATFRRIGD</sequence>
<comment type="caution">
    <text evidence="4">The sequence shown here is derived from an EMBL/GenBank/DDBJ whole genome shotgun (WGS) entry which is preliminary data.</text>
</comment>
<accession>A0ABS7PVE4</accession>
<reference evidence="4 5" key="1">
    <citation type="submission" date="2021-08" db="EMBL/GenBank/DDBJ databases">
        <authorList>
            <person name="Tuo L."/>
        </authorList>
    </citation>
    <scope>NUCLEOTIDE SEQUENCE [LARGE SCALE GENOMIC DNA]</scope>
    <source>
        <strain evidence="4 5">JCM 31229</strain>
    </source>
</reference>
<feature type="domain" description="Peptidase S12 Pab87-related C-terminal" evidence="3">
    <location>
        <begin position="438"/>
        <end position="526"/>
    </location>
</feature>
<organism evidence="4 5">
    <name type="scientific">Sphingomonas colocasiae</name>
    <dbReference type="NCBI Taxonomy" id="1848973"/>
    <lineage>
        <taxon>Bacteria</taxon>
        <taxon>Pseudomonadati</taxon>
        <taxon>Pseudomonadota</taxon>
        <taxon>Alphaproteobacteria</taxon>
        <taxon>Sphingomonadales</taxon>
        <taxon>Sphingomonadaceae</taxon>
        <taxon>Sphingomonas</taxon>
    </lineage>
</organism>
<dbReference type="InterPro" id="IPR021860">
    <property type="entry name" value="Peptidase_S12_Pab87-rel_C"/>
</dbReference>
<proteinExistence type="predicted"/>
<dbReference type="EMBL" id="JAINVV010000011">
    <property type="protein sequence ID" value="MBY8825340.1"/>
    <property type="molecule type" value="Genomic_DNA"/>
</dbReference>
<dbReference type="Gene3D" id="3.40.710.10">
    <property type="entry name" value="DD-peptidase/beta-lactamase superfamily"/>
    <property type="match status" value="1"/>
</dbReference>
<feature type="chain" id="PRO_5046859275" evidence="1">
    <location>
        <begin position="27"/>
        <end position="535"/>
    </location>
</feature>
<dbReference type="GO" id="GO:0016787">
    <property type="term" value="F:hydrolase activity"/>
    <property type="evidence" value="ECO:0007669"/>
    <property type="project" value="UniProtKB-KW"/>
</dbReference>
<keyword evidence="4" id="KW-0378">Hydrolase</keyword>
<evidence type="ECO:0000259" key="3">
    <source>
        <dbReference type="Pfam" id="PF11954"/>
    </source>
</evidence>
<dbReference type="Pfam" id="PF00144">
    <property type="entry name" value="Beta-lactamase"/>
    <property type="match status" value="1"/>
</dbReference>
<dbReference type="Pfam" id="PF11954">
    <property type="entry name" value="DUF3471"/>
    <property type="match status" value="1"/>
</dbReference>
<dbReference type="InterPro" id="IPR012338">
    <property type="entry name" value="Beta-lactam/transpept-like"/>
</dbReference>
<name>A0ABS7PVE4_9SPHN</name>
<dbReference type="Gene3D" id="2.40.128.600">
    <property type="match status" value="1"/>
</dbReference>
<dbReference type="InterPro" id="IPR001466">
    <property type="entry name" value="Beta-lactam-related"/>
</dbReference>
<protein>
    <submittedName>
        <fullName evidence="4">Serine hydrolase</fullName>
    </submittedName>
</protein>
<evidence type="ECO:0000259" key="2">
    <source>
        <dbReference type="Pfam" id="PF00144"/>
    </source>
</evidence>
<evidence type="ECO:0000256" key="1">
    <source>
        <dbReference type="SAM" id="SignalP"/>
    </source>
</evidence>
<gene>
    <name evidence="4" type="ORF">K7G82_23755</name>
</gene>
<feature type="signal peptide" evidence="1">
    <location>
        <begin position="1"/>
        <end position="26"/>
    </location>
</feature>
<evidence type="ECO:0000313" key="5">
    <source>
        <dbReference type="Proteomes" id="UP000706039"/>
    </source>
</evidence>
<dbReference type="PANTHER" id="PTHR46825:SF15">
    <property type="entry name" value="BETA-LACTAMASE-RELATED DOMAIN-CONTAINING PROTEIN"/>
    <property type="match status" value="1"/>
</dbReference>
<feature type="domain" description="Beta-lactamase-related" evidence="2">
    <location>
        <begin position="36"/>
        <end position="390"/>
    </location>
</feature>